<dbReference type="InterPro" id="IPR036866">
    <property type="entry name" value="RibonucZ/Hydroxyglut_hydro"/>
</dbReference>
<dbReference type="Pfam" id="PF07521">
    <property type="entry name" value="RMMBL"/>
    <property type="match status" value="1"/>
</dbReference>
<dbReference type="InterPro" id="IPR001279">
    <property type="entry name" value="Metallo-B-lactamas"/>
</dbReference>
<evidence type="ECO:0000259" key="2">
    <source>
        <dbReference type="SMART" id="SM00849"/>
    </source>
</evidence>
<evidence type="ECO:0000313" key="5">
    <source>
        <dbReference type="Proteomes" id="UP001597342"/>
    </source>
</evidence>
<organism evidence="4 5">
    <name type="scientific">Flagellimonas iocasae</name>
    <dbReference type="NCBI Taxonomy" id="2055905"/>
    <lineage>
        <taxon>Bacteria</taxon>
        <taxon>Pseudomonadati</taxon>
        <taxon>Bacteroidota</taxon>
        <taxon>Flavobacteriia</taxon>
        <taxon>Flavobacteriales</taxon>
        <taxon>Flavobacteriaceae</taxon>
        <taxon>Flagellimonas</taxon>
    </lineage>
</organism>
<dbReference type="Proteomes" id="UP001597342">
    <property type="component" value="Unassembled WGS sequence"/>
</dbReference>
<dbReference type="CDD" id="cd16295">
    <property type="entry name" value="TTHA0252-CPSF-like_MBL-fold"/>
    <property type="match status" value="1"/>
</dbReference>
<name>A0ABW4XYI2_9FLAO</name>
<dbReference type="Pfam" id="PF10996">
    <property type="entry name" value="Beta-Casp"/>
    <property type="match status" value="1"/>
</dbReference>
<keyword evidence="5" id="KW-1185">Reference proteome</keyword>
<dbReference type="EMBL" id="JBHUHU010000001">
    <property type="protein sequence ID" value="MFD2098974.1"/>
    <property type="molecule type" value="Genomic_DNA"/>
</dbReference>
<dbReference type="RefSeq" id="WP_379829739.1">
    <property type="nucleotide sequence ID" value="NZ_JBHUHU010000001.1"/>
</dbReference>
<dbReference type="Gene3D" id="3.40.50.10890">
    <property type="match status" value="1"/>
</dbReference>
<proteinExistence type="predicted"/>
<dbReference type="InterPro" id="IPR050698">
    <property type="entry name" value="MBL"/>
</dbReference>
<keyword evidence="1" id="KW-0378">Hydrolase</keyword>
<sequence length="456" mass="51760">MRKLKIHFLGGSGTVTGSKFYLESEGINILVDCGFFQGTKELRQQNWLPLPIDVSQIDVVLLTHGHLDHCGYLPLLVKQGFQGTILGTAPTLAIAEIILMDSAKIQEEEAERANEEGYSKHHPALPLYDQEDVKRTLPHFKSVEEGKQIELAPECSAKFRYNGHIIGSTFIELNLFGKQFVFSGDVGRLNDDLLDAPLQPEWADYLFVESTYGDKNHPVEDVEGILQDLVARTLQNRGSLIIPSFAVERLQSLMYLLWKLYNKNKIPNIPIFVDSPMGTNVLNVFGRFPEWHKLSMSEYNNMRNHVTLVSSYRETWETIDDPRPKIVIAGSGMVTGGRVLTYLKQLMDKKSTTVLLVGYQAEETRGRKLLEGAQELKMFGKHIPVKAQVEHLESLSAHADQSELLHWMGNIKNIPEKVFLIHGENEALHTFKNKIEEQQGWQCHIPQLHEVLEIML</sequence>
<feature type="domain" description="Beta-Casp" evidence="3">
    <location>
        <begin position="250"/>
        <end position="369"/>
    </location>
</feature>
<dbReference type="SMART" id="SM01027">
    <property type="entry name" value="Beta-Casp"/>
    <property type="match status" value="1"/>
</dbReference>
<dbReference type="SUPFAM" id="SSF56281">
    <property type="entry name" value="Metallo-hydrolase/oxidoreductase"/>
    <property type="match status" value="1"/>
</dbReference>
<accession>A0ABW4XYI2</accession>
<dbReference type="InterPro" id="IPR011108">
    <property type="entry name" value="RMMBL"/>
</dbReference>
<gene>
    <name evidence="4" type="ORF">ACFSJE_04255</name>
</gene>
<reference evidence="5" key="1">
    <citation type="journal article" date="2019" name="Int. J. Syst. Evol. Microbiol.">
        <title>The Global Catalogue of Microorganisms (GCM) 10K type strain sequencing project: providing services to taxonomists for standard genome sequencing and annotation.</title>
        <authorList>
            <consortium name="The Broad Institute Genomics Platform"/>
            <consortium name="The Broad Institute Genome Sequencing Center for Infectious Disease"/>
            <person name="Wu L."/>
            <person name="Ma J."/>
        </authorList>
    </citation>
    <scope>NUCLEOTIDE SEQUENCE [LARGE SCALE GENOMIC DNA]</scope>
    <source>
        <strain evidence="5">JCM 3389</strain>
    </source>
</reference>
<evidence type="ECO:0000256" key="1">
    <source>
        <dbReference type="ARBA" id="ARBA00022801"/>
    </source>
</evidence>
<dbReference type="Gene3D" id="3.60.15.10">
    <property type="entry name" value="Ribonuclease Z/Hydroxyacylglutathione hydrolase-like"/>
    <property type="match status" value="1"/>
</dbReference>
<evidence type="ECO:0000313" key="4">
    <source>
        <dbReference type="EMBL" id="MFD2098974.1"/>
    </source>
</evidence>
<dbReference type="InterPro" id="IPR022712">
    <property type="entry name" value="Beta_Casp"/>
</dbReference>
<dbReference type="SMART" id="SM00849">
    <property type="entry name" value="Lactamase_B"/>
    <property type="match status" value="1"/>
</dbReference>
<protein>
    <submittedName>
        <fullName evidence="4">MBL fold metallo-hydrolase RNA specificity domain-containing protein</fullName>
    </submittedName>
</protein>
<dbReference type="Pfam" id="PF00753">
    <property type="entry name" value="Lactamase_B"/>
    <property type="match status" value="1"/>
</dbReference>
<dbReference type="PANTHER" id="PTHR11203">
    <property type="entry name" value="CLEAVAGE AND POLYADENYLATION SPECIFICITY FACTOR FAMILY MEMBER"/>
    <property type="match status" value="1"/>
</dbReference>
<comment type="caution">
    <text evidence="4">The sequence shown here is derived from an EMBL/GenBank/DDBJ whole genome shotgun (WGS) entry which is preliminary data.</text>
</comment>
<evidence type="ECO:0000259" key="3">
    <source>
        <dbReference type="SMART" id="SM01027"/>
    </source>
</evidence>
<feature type="domain" description="Metallo-beta-lactamase" evidence="2">
    <location>
        <begin position="16"/>
        <end position="237"/>
    </location>
</feature>
<dbReference type="PANTHER" id="PTHR11203:SF37">
    <property type="entry name" value="INTEGRATOR COMPLEX SUBUNIT 11"/>
    <property type="match status" value="1"/>
</dbReference>